<feature type="binding site" evidence="4">
    <location>
        <position position="193"/>
    </location>
    <ligand>
        <name>NAD(+)</name>
        <dbReference type="ChEBI" id="CHEBI:57540"/>
    </ligand>
</feature>
<dbReference type="OrthoDB" id="8479at2157"/>
<dbReference type="Gene3D" id="3.40.50.720">
    <property type="entry name" value="NAD(P)-binding Rossmann-like Domain"/>
    <property type="match status" value="1"/>
</dbReference>
<feature type="binding site" evidence="4">
    <location>
        <position position="280"/>
    </location>
    <ligand>
        <name>NAD(+)</name>
        <dbReference type="ChEBI" id="CHEBI:57540"/>
    </ligand>
</feature>
<keyword evidence="3 4" id="KW-0520">NAD</keyword>
<comment type="pathway">
    <text evidence="4">Amino-acid biosynthesis; L-homocysteine biosynthesis; L-homocysteine from S-adenosyl-L-homocysteine: step 1/1.</text>
</comment>
<organism evidence="8 9">
    <name type="scientific">Haloferax prahovense (strain DSM 18310 / JCM 13924 / TL6)</name>
    <dbReference type="NCBI Taxonomy" id="1227461"/>
    <lineage>
        <taxon>Archaea</taxon>
        <taxon>Methanobacteriati</taxon>
        <taxon>Methanobacteriota</taxon>
        <taxon>Stenosarchaea group</taxon>
        <taxon>Halobacteria</taxon>
        <taxon>Halobacteriales</taxon>
        <taxon>Haloferacaceae</taxon>
        <taxon>Haloferax</taxon>
    </lineage>
</organism>
<comment type="caution">
    <text evidence="4">Lacks conserved residue(s) required for the propagation of feature annotation.</text>
</comment>
<dbReference type="PANTHER" id="PTHR23420:SF0">
    <property type="entry name" value="ADENOSYLHOMOCYSTEINASE"/>
    <property type="match status" value="1"/>
</dbReference>
<dbReference type="Pfam" id="PF00670">
    <property type="entry name" value="AdoHcyase_NAD"/>
    <property type="match status" value="1"/>
</dbReference>
<comment type="subcellular location">
    <subcellularLocation>
        <location evidence="4">Cytoplasm</location>
    </subcellularLocation>
</comment>
<dbReference type="GO" id="GO:0006730">
    <property type="term" value="P:one-carbon metabolic process"/>
    <property type="evidence" value="ECO:0007669"/>
    <property type="project" value="UniProtKB-UniRule"/>
</dbReference>
<evidence type="ECO:0000313" key="9">
    <source>
        <dbReference type="Proteomes" id="UP000011559"/>
    </source>
</evidence>
<comment type="caution">
    <text evidence="8">The sequence shown here is derived from an EMBL/GenBank/DDBJ whole genome shotgun (WGS) entry which is preliminary data.</text>
</comment>
<gene>
    <name evidence="4" type="primary">ahcY</name>
    <name evidence="8" type="ORF">C457_01250</name>
</gene>
<dbReference type="GO" id="GO:0033353">
    <property type="term" value="P:S-adenosylmethionine cycle"/>
    <property type="evidence" value="ECO:0007669"/>
    <property type="project" value="TreeGrafter"/>
</dbReference>
<keyword evidence="9" id="KW-1185">Reference proteome</keyword>
<dbReference type="RefSeq" id="WP_008091222.1">
    <property type="nucleotide sequence ID" value="NZ_AOLG01000008.1"/>
</dbReference>
<dbReference type="NCBIfam" id="TIGR00936">
    <property type="entry name" value="ahcY"/>
    <property type="match status" value="1"/>
</dbReference>
<feature type="binding site" evidence="4">
    <location>
        <position position="133"/>
    </location>
    <ligand>
        <name>substrate</name>
    </ligand>
</feature>
<name>M0GQS0_HALPT</name>
<accession>M0GQS0</accession>
<keyword evidence="4" id="KW-0963">Cytoplasm</keyword>
<sequence length="428" mass="46639">MSEHYAPVSEHLDDVEAARTEGRRKMDWALQHMPILQELREQFESEQPLDGEVVGMAMHVEAKTANLVELLALGGAEVAITGCNPLSTHDDVSAALDANDDITSYAVRGVDEEGYYAAIDAVIAHEPTVTVDDGMDMVFTIHEEYPELIETIVGGAEETTTGVHRLRAMDEDGELNYPVFAVNDTPMKRLFDNVHGTGESSLATIAMTTNLSYAGKNVVVGGYGYCGKGVAKKASGQNANVIVTEVDPRRALEAHMEGYDVMPMEEAAKVGDVFITTTGNRDVITREDFENMKDGVLLANAGHFDIEIDLDALSDLAVDEYEARDGVDAYELEDGRRLNVLAEGRLVNLASPIALGHPVEVMDQSFGVQAVVVRELVENGDAYDAGVHDVPDELDREVAEIKLEAEGIEFDSMTDEQREYMGSWAHGT</sequence>
<evidence type="ECO:0000256" key="4">
    <source>
        <dbReference type="HAMAP-Rule" id="MF_00563"/>
    </source>
</evidence>
<feature type="binding site" evidence="4">
    <location>
        <position position="188"/>
    </location>
    <ligand>
        <name>substrate</name>
    </ligand>
</feature>
<dbReference type="Pfam" id="PF05221">
    <property type="entry name" value="AdoHcyase"/>
    <property type="match status" value="1"/>
</dbReference>
<evidence type="ECO:0000256" key="1">
    <source>
        <dbReference type="ARBA" id="ARBA00007122"/>
    </source>
</evidence>
<feature type="binding site" evidence="4 5">
    <location>
        <position position="348"/>
    </location>
    <ligand>
        <name>NAD(+)</name>
        <dbReference type="ChEBI" id="CHEBI:57540"/>
    </ligand>
</feature>
<dbReference type="InterPro" id="IPR042172">
    <property type="entry name" value="Adenosylhomocyst_ase-like_sf"/>
</dbReference>
<dbReference type="InterPro" id="IPR020082">
    <property type="entry name" value="S-Ado-L-homoCys_hydrolase_CS"/>
</dbReference>
<dbReference type="SUPFAM" id="SSF52283">
    <property type="entry name" value="Formate/glycerate dehydrogenase catalytic domain-like"/>
    <property type="match status" value="1"/>
</dbReference>
<feature type="binding site" evidence="4 5">
    <location>
        <begin position="301"/>
        <end position="303"/>
    </location>
    <ligand>
        <name>NAD(+)</name>
        <dbReference type="ChEBI" id="CHEBI:57540"/>
    </ligand>
</feature>
<dbReference type="Proteomes" id="UP000011559">
    <property type="component" value="Unassembled WGS sequence"/>
</dbReference>
<feature type="binding site" evidence="4 5">
    <location>
        <position position="245"/>
    </location>
    <ligand>
        <name>NAD(+)</name>
        <dbReference type="ChEBI" id="CHEBI:57540"/>
    </ligand>
</feature>
<dbReference type="PROSITE" id="PS00739">
    <property type="entry name" value="ADOHCYASE_2"/>
    <property type="match status" value="1"/>
</dbReference>
<dbReference type="Gene3D" id="3.40.50.1480">
    <property type="entry name" value="Adenosylhomocysteinase-like"/>
    <property type="match status" value="1"/>
</dbReference>
<comment type="catalytic activity">
    <reaction evidence="4">
        <text>S-adenosyl-L-homocysteine + H2O = L-homocysteine + adenosine</text>
        <dbReference type="Rhea" id="RHEA:21708"/>
        <dbReference type="ChEBI" id="CHEBI:15377"/>
        <dbReference type="ChEBI" id="CHEBI:16335"/>
        <dbReference type="ChEBI" id="CHEBI:57856"/>
        <dbReference type="ChEBI" id="CHEBI:58199"/>
        <dbReference type="EC" id="3.13.2.1"/>
    </reaction>
</comment>
<dbReference type="PATRIC" id="fig|1227461.3.peg.248"/>
<comment type="cofactor">
    <cofactor evidence="4 5">
        <name>NAD(+)</name>
        <dbReference type="ChEBI" id="CHEBI:57540"/>
    </cofactor>
    <text evidence="4 5">Binds 1 NAD(+) per subunit.</text>
</comment>
<feature type="binding site" evidence="4 5">
    <location>
        <begin position="159"/>
        <end position="161"/>
    </location>
    <ligand>
        <name>NAD(+)</name>
        <dbReference type="ChEBI" id="CHEBI:57540"/>
    </ligand>
</feature>
<dbReference type="NCBIfam" id="NF004005">
    <property type="entry name" value="PRK05476.2-3"/>
    <property type="match status" value="1"/>
</dbReference>
<comment type="function">
    <text evidence="4">May play a key role in the regulation of the intracellular concentration of adenosylhomocysteine.</text>
</comment>
<evidence type="ECO:0000313" key="8">
    <source>
        <dbReference type="EMBL" id="ELZ73867.1"/>
    </source>
</evidence>
<evidence type="ECO:0000256" key="6">
    <source>
        <dbReference type="RuleBase" id="RU004166"/>
    </source>
</evidence>
<feature type="binding site" evidence="4">
    <location>
        <position position="192"/>
    </location>
    <ligand>
        <name>substrate</name>
    </ligand>
</feature>
<dbReference type="GO" id="GO:0004013">
    <property type="term" value="F:adenosylhomocysteinase activity"/>
    <property type="evidence" value="ECO:0007669"/>
    <property type="project" value="UniProtKB-UniRule"/>
</dbReference>
<protein>
    <recommendedName>
        <fullName evidence="4">Adenosylhomocysteinase</fullName>
        <ecNumber evidence="4">3.13.2.1</ecNumber>
    </recommendedName>
    <alternativeName>
        <fullName evidence="4">S-adenosyl-L-homocysteine hydrolase</fullName>
        <shortName evidence="4">AdoHcyase</shortName>
    </alternativeName>
</protein>
<dbReference type="InterPro" id="IPR015878">
    <property type="entry name" value="Ado_hCys_hydrolase_NAD-bd"/>
</dbReference>
<feature type="domain" description="S-adenosyl-L-homocysteine hydrolase NAD binding" evidence="7">
    <location>
        <begin position="193"/>
        <end position="354"/>
    </location>
</feature>
<dbReference type="EC" id="3.13.2.1" evidence="4"/>
<dbReference type="GO" id="GO:0071269">
    <property type="term" value="P:L-homocysteine biosynthetic process"/>
    <property type="evidence" value="ECO:0007669"/>
    <property type="project" value="UniProtKB-UniRule"/>
</dbReference>
<dbReference type="PANTHER" id="PTHR23420">
    <property type="entry name" value="ADENOSYLHOMOCYSTEINASE"/>
    <property type="match status" value="1"/>
</dbReference>
<feature type="binding site" evidence="4">
    <location>
        <begin position="222"/>
        <end position="227"/>
    </location>
    <ligand>
        <name>NAD(+)</name>
        <dbReference type="ChEBI" id="CHEBI:57540"/>
    </ligand>
</feature>
<dbReference type="UniPathway" id="UPA00314">
    <property type="reaction ID" value="UER00076"/>
</dbReference>
<evidence type="ECO:0000259" key="7">
    <source>
        <dbReference type="SMART" id="SM00997"/>
    </source>
</evidence>
<proteinExistence type="inferred from homology"/>
<feature type="binding site" evidence="5">
    <location>
        <begin position="224"/>
        <end position="229"/>
    </location>
    <ligand>
        <name>NAD(+)</name>
        <dbReference type="ChEBI" id="CHEBI:57540"/>
    </ligand>
</feature>
<comment type="similarity">
    <text evidence="1 4 6">Belongs to the adenosylhomocysteinase family.</text>
</comment>
<dbReference type="AlphaFoldDB" id="M0GQS0"/>
<dbReference type="SMART" id="SM00996">
    <property type="entry name" value="AdoHcyase"/>
    <property type="match status" value="1"/>
</dbReference>
<keyword evidence="4 8" id="KW-0378">Hydrolase</keyword>
<evidence type="ECO:0000256" key="5">
    <source>
        <dbReference type="PIRSR" id="PIRSR001109-2"/>
    </source>
</evidence>
<dbReference type="CDD" id="cd00401">
    <property type="entry name" value="SAHH"/>
    <property type="match status" value="1"/>
</dbReference>
<dbReference type="EMBL" id="AOLG01000008">
    <property type="protein sequence ID" value="ELZ73867.1"/>
    <property type="molecule type" value="Genomic_DNA"/>
</dbReference>
<feature type="binding site" evidence="5">
    <location>
        <position position="357"/>
    </location>
    <ligand>
        <name>NAD(+)</name>
        <dbReference type="ChEBI" id="CHEBI:57540"/>
    </ligand>
</feature>
<dbReference type="HAMAP" id="MF_00563">
    <property type="entry name" value="AdoHcyase"/>
    <property type="match status" value="1"/>
</dbReference>
<dbReference type="GO" id="GO:0005829">
    <property type="term" value="C:cytosol"/>
    <property type="evidence" value="ECO:0007669"/>
    <property type="project" value="TreeGrafter"/>
</dbReference>
<feature type="binding site" evidence="4">
    <location>
        <position position="158"/>
    </location>
    <ligand>
        <name>substrate</name>
    </ligand>
</feature>
<reference evidence="8 9" key="1">
    <citation type="journal article" date="2014" name="PLoS Genet.">
        <title>Phylogenetically driven sequencing of extremely halophilic archaea reveals strategies for static and dynamic osmo-response.</title>
        <authorList>
            <person name="Becker E.A."/>
            <person name="Seitzer P.M."/>
            <person name="Tritt A."/>
            <person name="Larsen D."/>
            <person name="Krusor M."/>
            <person name="Yao A.I."/>
            <person name="Wu D."/>
            <person name="Madern D."/>
            <person name="Eisen J.A."/>
            <person name="Darling A.E."/>
            <person name="Facciotti M.T."/>
        </authorList>
    </citation>
    <scope>NUCLEOTIDE SEQUENCE [LARGE SCALE GENOMIC DNA]</scope>
    <source>
        <strain evidence="9">DSM 18310 / JCM 13924 / TL6</strain>
    </source>
</reference>
<dbReference type="InterPro" id="IPR036291">
    <property type="entry name" value="NAD(P)-bd_dom_sf"/>
</dbReference>
<evidence type="ECO:0000256" key="2">
    <source>
        <dbReference type="ARBA" id="ARBA00022563"/>
    </source>
</evidence>
<dbReference type="PROSITE" id="PS00738">
    <property type="entry name" value="ADOHCYASE_1"/>
    <property type="match status" value="1"/>
</dbReference>
<keyword evidence="2 4" id="KW-0554">One-carbon metabolism</keyword>
<dbReference type="InterPro" id="IPR000043">
    <property type="entry name" value="Adenosylhomocysteinase-like"/>
</dbReference>
<dbReference type="PIRSF" id="PIRSF001109">
    <property type="entry name" value="Ad_hcy_hydrolase"/>
    <property type="match status" value="1"/>
</dbReference>
<dbReference type="SMART" id="SM00997">
    <property type="entry name" value="AdoHcyase_NAD"/>
    <property type="match status" value="1"/>
</dbReference>
<dbReference type="SUPFAM" id="SSF51735">
    <property type="entry name" value="NAD(P)-binding Rossmann-fold domains"/>
    <property type="match status" value="1"/>
</dbReference>
<evidence type="ECO:0000256" key="3">
    <source>
        <dbReference type="ARBA" id="ARBA00023027"/>
    </source>
</evidence>